<evidence type="ECO:0000256" key="1">
    <source>
        <dbReference type="SAM" id="MobiDB-lite"/>
    </source>
</evidence>
<feature type="region of interest" description="Disordered" evidence="1">
    <location>
        <begin position="100"/>
        <end position="130"/>
    </location>
</feature>
<gene>
    <name evidence="2" type="ORF">Sradi_4324200</name>
</gene>
<dbReference type="EMBL" id="JACGWJ010000019">
    <property type="protein sequence ID" value="KAL0344929.1"/>
    <property type="molecule type" value="Genomic_DNA"/>
</dbReference>
<accession>A0AAW2NMI0</accession>
<dbReference type="AlphaFoldDB" id="A0AAW2NMI0"/>
<name>A0AAW2NMI0_SESRA</name>
<protein>
    <submittedName>
        <fullName evidence="2">Pumilio5</fullName>
    </submittedName>
</protein>
<sequence>MATESPIRILEGTENWSHHKQSTRYGPSSSKFSFEDLGLFVKDQRFESLEKDVMPSRSGSAPPSMEGSVEAVDHIFSQWKSTLSPSLLYPNVSASNRETELQFHADPSSSSYHGSDVFPDQRLGGPHKSRENLPLFQPVVVLAEIGK</sequence>
<reference evidence="2" key="1">
    <citation type="submission" date="2020-06" db="EMBL/GenBank/DDBJ databases">
        <authorList>
            <person name="Li T."/>
            <person name="Hu X."/>
            <person name="Zhang T."/>
            <person name="Song X."/>
            <person name="Zhang H."/>
            <person name="Dai N."/>
            <person name="Sheng W."/>
            <person name="Hou X."/>
            <person name="Wei L."/>
        </authorList>
    </citation>
    <scope>NUCLEOTIDE SEQUENCE</scope>
    <source>
        <strain evidence="2">G02</strain>
        <tissue evidence="2">Leaf</tissue>
    </source>
</reference>
<reference evidence="2" key="2">
    <citation type="journal article" date="2024" name="Plant">
        <title>Genomic evolution and insights into agronomic trait innovations of Sesamum species.</title>
        <authorList>
            <person name="Miao H."/>
            <person name="Wang L."/>
            <person name="Qu L."/>
            <person name="Liu H."/>
            <person name="Sun Y."/>
            <person name="Le M."/>
            <person name="Wang Q."/>
            <person name="Wei S."/>
            <person name="Zheng Y."/>
            <person name="Lin W."/>
            <person name="Duan Y."/>
            <person name="Cao H."/>
            <person name="Xiong S."/>
            <person name="Wang X."/>
            <person name="Wei L."/>
            <person name="Li C."/>
            <person name="Ma Q."/>
            <person name="Ju M."/>
            <person name="Zhao R."/>
            <person name="Li G."/>
            <person name="Mu C."/>
            <person name="Tian Q."/>
            <person name="Mei H."/>
            <person name="Zhang T."/>
            <person name="Gao T."/>
            <person name="Zhang H."/>
        </authorList>
    </citation>
    <scope>NUCLEOTIDE SEQUENCE</scope>
    <source>
        <strain evidence="2">G02</strain>
    </source>
</reference>
<feature type="region of interest" description="Disordered" evidence="1">
    <location>
        <begin position="1"/>
        <end position="28"/>
    </location>
</feature>
<evidence type="ECO:0000313" key="2">
    <source>
        <dbReference type="EMBL" id="KAL0344929.1"/>
    </source>
</evidence>
<organism evidence="2">
    <name type="scientific">Sesamum radiatum</name>
    <name type="common">Black benniseed</name>
    <dbReference type="NCBI Taxonomy" id="300843"/>
    <lineage>
        <taxon>Eukaryota</taxon>
        <taxon>Viridiplantae</taxon>
        <taxon>Streptophyta</taxon>
        <taxon>Embryophyta</taxon>
        <taxon>Tracheophyta</taxon>
        <taxon>Spermatophyta</taxon>
        <taxon>Magnoliopsida</taxon>
        <taxon>eudicotyledons</taxon>
        <taxon>Gunneridae</taxon>
        <taxon>Pentapetalae</taxon>
        <taxon>asterids</taxon>
        <taxon>lamiids</taxon>
        <taxon>Lamiales</taxon>
        <taxon>Pedaliaceae</taxon>
        <taxon>Sesamum</taxon>
    </lineage>
</organism>
<proteinExistence type="predicted"/>
<comment type="caution">
    <text evidence="2">The sequence shown here is derived from an EMBL/GenBank/DDBJ whole genome shotgun (WGS) entry which is preliminary data.</text>
</comment>